<gene>
    <name evidence="9" type="ORF">SAMN05216207_104137</name>
</gene>
<dbReference type="PANTHER" id="PTHR36923:SF3">
    <property type="entry name" value="FERREDOXIN"/>
    <property type="match status" value="1"/>
</dbReference>
<dbReference type="SUPFAM" id="SSF54862">
    <property type="entry name" value="4Fe-4S ferredoxins"/>
    <property type="match status" value="1"/>
</dbReference>
<proteinExistence type="predicted"/>
<evidence type="ECO:0000256" key="6">
    <source>
        <dbReference type="ARBA" id="ARBA00023014"/>
    </source>
</evidence>
<dbReference type="EMBL" id="FOUY01000041">
    <property type="protein sequence ID" value="SFO28427.1"/>
    <property type="molecule type" value="Genomic_DNA"/>
</dbReference>
<dbReference type="GO" id="GO:0051538">
    <property type="term" value="F:3 iron, 4 sulfur cluster binding"/>
    <property type="evidence" value="ECO:0007669"/>
    <property type="project" value="UniProtKB-KW"/>
</dbReference>
<reference evidence="9 10" key="1">
    <citation type="submission" date="2016-10" db="EMBL/GenBank/DDBJ databases">
        <authorList>
            <person name="de Groot N.N."/>
        </authorList>
    </citation>
    <scope>NUCLEOTIDE SEQUENCE [LARGE SCALE GENOMIC DNA]</scope>
    <source>
        <strain evidence="9 10">CGMCC 4.1877</strain>
    </source>
</reference>
<dbReference type="Proteomes" id="UP000199614">
    <property type="component" value="Unassembled WGS sequence"/>
</dbReference>
<dbReference type="GO" id="GO:0009055">
    <property type="term" value="F:electron transfer activity"/>
    <property type="evidence" value="ECO:0007669"/>
    <property type="project" value="UniProtKB-UniRule"/>
</dbReference>
<dbReference type="PANTHER" id="PTHR36923">
    <property type="entry name" value="FERREDOXIN"/>
    <property type="match status" value="1"/>
</dbReference>
<dbReference type="AlphaFoldDB" id="A0A1I5FXE4"/>
<evidence type="ECO:0000256" key="3">
    <source>
        <dbReference type="ARBA" id="ARBA00022723"/>
    </source>
</evidence>
<dbReference type="RefSeq" id="WP_093352563.1">
    <property type="nucleotide sequence ID" value="NZ_FOUY01000041.1"/>
</dbReference>
<evidence type="ECO:0000313" key="10">
    <source>
        <dbReference type="Proteomes" id="UP000199614"/>
    </source>
</evidence>
<keyword evidence="4 8" id="KW-0249">Electron transport</keyword>
<comment type="cofactor">
    <cofactor evidence="1">
        <name>[3Fe-4S] cluster</name>
        <dbReference type="ChEBI" id="CHEBI:21137"/>
    </cofactor>
</comment>
<keyword evidence="6 8" id="KW-0411">Iron-sulfur</keyword>
<evidence type="ECO:0000256" key="7">
    <source>
        <dbReference type="ARBA" id="ARBA00023291"/>
    </source>
</evidence>
<dbReference type="Gene3D" id="3.30.70.20">
    <property type="match status" value="1"/>
</dbReference>
<keyword evidence="7" id="KW-0003">3Fe-4S</keyword>
<protein>
    <recommendedName>
        <fullName evidence="8">Ferredoxin</fullName>
    </recommendedName>
</protein>
<keyword evidence="5 8" id="KW-0408">Iron</keyword>
<evidence type="ECO:0000256" key="2">
    <source>
        <dbReference type="ARBA" id="ARBA00022448"/>
    </source>
</evidence>
<evidence type="ECO:0000256" key="8">
    <source>
        <dbReference type="RuleBase" id="RU368020"/>
    </source>
</evidence>
<keyword evidence="10" id="KW-1185">Reference proteome</keyword>
<evidence type="ECO:0000313" key="9">
    <source>
        <dbReference type="EMBL" id="SFO28427.1"/>
    </source>
</evidence>
<dbReference type="GO" id="GO:0005506">
    <property type="term" value="F:iron ion binding"/>
    <property type="evidence" value="ECO:0007669"/>
    <property type="project" value="UniProtKB-UniRule"/>
</dbReference>
<dbReference type="PRINTS" id="PR00352">
    <property type="entry name" value="3FE4SFRDOXIN"/>
</dbReference>
<dbReference type="STRING" id="260086.SAMN05216207_104137"/>
<evidence type="ECO:0000256" key="4">
    <source>
        <dbReference type="ARBA" id="ARBA00022982"/>
    </source>
</evidence>
<evidence type="ECO:0000256" key="5">
    <source>
        <dbReference type="ARBA" id="ARBA00023004"/>
    </source>
</evidence>
<sequence>MLNVGADYDKCEGYANCILAAPDVFDVNDDGVVVVLRDAVEESERERVGESVRACPVSALKLDPASH</sequence>
<comment type="function">
    <text evidence="8">Ferredoxins are iron-sulfur proteins that transfer electrons in a wide variety of metabolic reactions.</text>
</comment>
<dbReference type="InterPro" id="IPR001080">
    <property type="entry name" value="3Fe4S_ferredoxin"/>
</dbReference>
<keyword evidence="3 8" id="KW-0479">Metal-binding</keyword>
<evidence type="ECO:0000256" key="1">
    <source>
        <dbReference type="ARBA" id="ARBA00001927"/>
    </source>
</evidence>
<dbReference type="Pfam" id="PF13459">
    <property type="entry name" value="Fer4_15"/>
    <property type="match status" value="1"/>
</dbReference>
<accession>A0A1I5FXE4</accession>
<keyword evidence="2 8" id="KW-0813">Transport</keyword>
<dbReference type="InterPro" id="IPR051269">
    <property type="entry name" value="Fe-S_cluster_ET"/>
</dbReference>
<organism evidence="9 10">
    <name type="scientific">Pseudonocardia ammonioxydans</name>
    <dbReference type="NCBI Taxonomy" id="260086"/>
    <lineage>
        <taxon>Bacteria</taxon>
        <taxon>Bacillati</taxon>
        <taxon>Actinomycetota</taxon>
        <taxon>Actinomycetes</taxon>
        <taxon>Pseudonocardiales</taxon>
        <taxon>Pseudonocardiaceae</taxon>
        <taxon>Pseudonocardia</taxon>
    </lineage>
</organism>
<name>A0A1I5FXE4_PSUAM</name>